<gene>
    <name evidence="16" type="ORF">PTTW11_02227</name>
</gene>
<reference evidence="16" key="1">
    <citation type="submission" date="2021-02" db="EMBL/GenBank/DDBJ databases">
        <authorList>
            <person name="Syme A R."/>
            <person name="Syme A R."/>
            <person name="Moolhuijzen P."/>
        </authorList>
    </citation>
    <scope>NUCLEOTIDE SEQUENCE</scope>
    <source>
        <strain evidence="16">W1-1</strain>
    </source>
</reference>
<evidence type="ECO:0000256" key="12">
    <source>
        <dbReference type="ARBA" id="ARBA00023204"/>
    </source>
</evidence>
<evidence type="ECO:0000256" key="3">
    <source>
        <dbReference type="ARBA" id="ARBA00010724"/>
    </source>
</evidence>
<dbReference type="PANTHER" id="PTHR21220">
    <property type="entry name" value="DNA-DEPENDENT METALLOPROTEASE SPRTN"/>
    <property type="match status" value="1"/>
</dbReference>
<keyword evidence="12" id="KW-0234">DNA repair</keyword>
<evidence type="ECO:0000256" key="15">
    <source>
        <dbReference type="SAM" id="MobiDB-lite"/>
    </source>
</evidence>
<name>A0A6S6VGS1_9PLEO</name>
<dbReference type="GO" id="GO:0005634">
    <property type="term" value="C:nucleus"/>
    <property type="evidence" value="ECO:0007669"/>
    <property type="project" value="UniProtKB-SubCell"/>
</dbReference>
<dbReference type="GO" id="GO:0004222">
    <property type="term" value="F:metalloendopeptidase activity"/>
    <property type="evidence" value="ECO:0007669"/>
    <property type="project" value="InterPro"/>
</dbReference>
<comment type="similarity">
    <text evidence="3">Belongs to the Spartan family.</text>
</comment>
<evidence type="ECO:0000256" key="10">
    <source>
        <dbReference type="ARBA" id="ARBA00022833"/>
    </source>
</evidence>
<evidence type="ECO:0000256" key="1">
    <source>
        <dbReference type="ARBA" id="ARBA00004123"/>
    </source>
</evidence>
<protein>
    <recommendedName>
        <fullName evidence="14">Protein with SprT-like domain at the N terminus</fullName>
    </recommendedName>
</protein>
<dbReference type="InterPro" id="IPR006640">
    <property type="entry name" value="SprT-like_domain"/>
</dbReference>
<evidence type="ECO:0000313" key="16">
    <source>
        <dbReference type="EMBL" id="CAE7011665.1"/>
    </source>
</evidence>
<evidence type="ECO:0000256" key="11">
    <source>
        <dbReference type="ARBA" id="ARBA00023049"/>
    </source>
</evidence>
<keyword evidence="13" id="KW-0539">Nucleus</keyword>
<dbReference type="SMART" id="SM00731">
    <property type="entry name" value="SprT"/>
    <property type="match status" value="1"/>
</dbReference>
<evidence type="ECO:0000256" key="6">
    <source>
        <dbReference type="ARBA" id="ARBA00022723"/>
    </source>
</evidence>
<dbReference type="Pfam" id="PF10263">
    <property type="entry name" value="SprT-like"/>
    <property type="match status" value="1"/>
</dbReference>
<dbReference type="Proteomes" id="UP000472372">
    <property type="component" value="Chromosome 2"/>
</dbReference>
<sequence length="355" mass="39480">MSATDLDAALAAIATLETLSDKQQRALSSINVIRRNREPFVDVHALIALYDVLYFRNLLVPRVQVIWSPRLTLCAGICELSRDPESGTFTRIRLKLSTPLLQYRPRDDTINTLLHEAIHAYFFITTSWSHSRGADGTGHGPGFQLLADALNNHANYAVTIYHTFHDEVESYRTHVWQCNGPCQSQPPYFGLVKRSMNRAPAKSDTWWERHQAECGGAYTKIQEPAPTKKQLDAMSAKERAGKQKNKLDSWITLGAKKGPATERDTSSRPIDASTEDKTSTAVVSSSGETATSSVGHVVSPRFTSTSSQPTQKRQRSDTEGDPVTQKRLLVNCPICNLRMAESDINEHLDACVIQD</sequence>
<evidence type="ECO:0000256" key="2">
    <source>
        <dbReference type="ARBA" id="ARBA00004286"/>
    </source>
</evidence>
<dbReference type="GO" id="GO:0003697">
    <property type="term" value="F:single-stranded DNA binding"/>
    <property type="evidence" value="ECO:0007669"/>
    <property type="project" value="InterPro"/>
</dbReference>
<keyword evidence="9" id="KW-0378">Hydrolase</keyword>
<feature type="region of interest" description="Disordered" evidence="15">
    <location>
        <begin position="218"/>
        <end position="324"/>
    </location>
</feature>
<dbReference type="Pfam" id="PF22934">
    <property type="entry name" value="SPRTN_ZBD"/>
    <property type="match status" value="1"/>
</dbReference>
<keyword evidence="11" id="KW-0482">Metalloprotease</keyword>
<keyword evidence="7" id="KW-0227">DNA damage</keyword>
<dbReference type="InterPro" id="IPR006642">
    <property type="entry name" value="Rad18_UBZ4"/>
</dbReference>
<dbReference type="GO" id="GO:0006281">
    <property type="term" value="P:DNA repair"/>
    <property type="evidence" value="ECO:0007669"/>
    <property type="project" value="UniProtKB-KW"/>
</dbReference>
<feature type="compositionally biased region" description="Polar residues" evidence="15">
    <location>
        <begin position="301"/>
        <end position="311"/>
    </location>
</feature>
<dbReference type="InterPro" id="IPR044245">
    <property type="entry name" value="Spartan"/>
</dbReference>
<keyword evidence="8" id="KW-0863">Zinc-finger</keyword>
<evidence type="ECO:0000256" key="7">
    <source>
        <dbReference type="ARBA" id="ARBA00022763"/>
    </source>
</evidence>
<keyword evidence="10" id="KW-0862">Zinc</keyword>
<evidence type="ECO:0000256" key="5">
    <source>
        <dbReference type="ARBA" id="ARBA00022670"/>
    </source>
</evidence>
<dbReference type="GO" id="GO:0005694">
    <property type="term" value="C:chromosome"/>
    <property type="evidence" value="ECO:0007669"/>
    <property type="project" value="UniProtKB-SubCell"/>
</dbReference>
<keyword evidence="5" id="KW-0645">Protease</keyword>
<organism evidence="16 17">
    <name type="scientific">Pyrenophora teres f. teres</name>
    <dbReference type="NCBI Taxonomy" id="97479"/>
    <lineage>
        <taxon>Eukaryota</taxon>
        <taxon>Fungi</taxon>
        <taxon>Dikarya</taxon>
        <taxon>Ascomycota</taxon>
        <taxon>Pezizomycotina</taxon>
        <taxon>Dothideomycetes</taxon>
        <taxon>Pleosporomycetidae</taxon>
        <taxon>Pleosporales</taxon>
        <taxon>Pleosporineae</taxon>
        <taxon>Pleosporaceae</taxon>
        <taxon>Pyrenophora</taxon>
    </lineage>
</organism>
<evidence type="ECO:0000256" key="9">
    <source>
        <dbReference type="ARBA" id="ARBA00022801"/>
    </source>
</evidence>
<feature type="compositionally biased region" description="Basic and acidic residues" evidence="15">
    <location>
        <begin position="229"/>
        <end position="247"/>
    </location>
</feature>
<dbReference type="EMBL" id="HG992978">
    <property type="protein sequence ID" value="CAE7011665.1"/>
    <property type="molecule type" value="Genomic_DNA"/>
</dbReference>
<proteinExistence type="inferred from homology"/>
<evidence type="ECO:0000256" key="4">
    <source>
        <dbReference type="ARBA" id="ARBA00022454"/>
    </source>
</evidence>
<dbReference type="InterPro" id="IPR055220">
    <property type="entry name" value="SPRTN_ZBD"/>
</dbReference>
<dbReference type="SMART" id="SM00734">
    <property type="entry name" value="ZnF_Rad18"/>
    <property type="match status" value="1"/>
</dbReference>
<dbReference type="Gene3D" id="3.30.160.60">
    <property type="entry name" value="Classic Zinc Finger"/>
    <property type="match status" value="1"/>
</dbReference>
<keyword evidence="4" id="KW-0158">Chromosome</keyword>
<keyword evidence="6" id="KW-0479">Metal-binding</keyword>
<evidence type="ECO:0000256" key="8">
    <source>
        <dbReference type="ARBA" id="ARBA00022771"/>
    </source>
</evidence>
<feature type="compositionally biased region" description="Polar residues" evidence="15">
    <location>
        <begin position="279"/>
        <end position="294"/>
    </location>
</feature>
<evidence type="ECO:0000256" key="13">
    <source>
        <dbReference type="ARBA" id="ARBA00023242"/>
    </source>
</evidence>
<evidence type="ECO:0000256" key="14">
    <source>
        <dbReference type="ARBA" id="ARBA00030396"/>
    </source>
</evidence>
<accession>A0A6S6VGS1</accession>
<dbReference type="GO" id="GO:0008270">
    <property type="term" value="F:zinc ion binding"/>
    <property type="evidence" value="ECO:0007669"/>
    <property type="project" value="UniProtKB-KW"/>
</dbReference>
<dbReference type="PANTHER" id="PTHR21220:SF0">
    <property type="entry name" value="DNA-DEPENDENT METALLOPROTEASE SPRTN"/>
    <property type="match status" value="1"/>
</dbReference>
<dbReference type="GO" id="GO:0031593">
    <property type="term" value="F:polyubiquitin modification-dependent protein binding"/>
    <property type="evidence" value="ECO:0007669"/>
    <property type="project" value="TreeGrafter"/>
</dbReference>
<dbReference type="AlphaFoldDB" id="A0A6S6VGS1"/>
<dbReference type="GO" id="GO:0006508">
    <property type="term" value="P:proteolysis"/>
    <property type="evidence" value="ECO:0007669"/>
    <property type="project" value="UniProtKB-KW"/>
</dbReference>
<comment type="subcellular location">
    <subcellularLocation>
        <location evidence="2">Chromosome</location>
    </subcellularLocation>
    <subcellularLocation>
        <location evidence="1">Nucleus</location>
    </subcellularLocation>
</comment>
<evidence type="ECO:0000313" key="17">
    <source>
        <dbReference type="Proteomes" id="UP000472372"/>
    </source>
</evidence>